<feature type="signal peptide" evidence="1">
    <location>
        <begin position="1"/>
        <end position="21"/>
    </location>
</feature>
<sequence>MTKAPIAVTLAALALTPATLAAQTTVPVPVAVLQGTRLDIVATGETKRVPDIAVISAGVVTQAADAAGAMRENAQRMSGVVAALRKAGVAERDIATATISLNPQYRYGENVPPVITGYQATNTVSIRFRDVARSGAILDALVAQGANQINGPNLQIDKPEAAEDEARTDAIRKARARAELYASAAGLKVKRILSISESGGYAPPPPIAYMRANMAGKEADTMVVAGEQSVGITVSVSFELE</sequence>
<gene>
    <name evidence="2" type="ORF">K7G82_27400</name>
</gene>
<keyword evidence="1" id="KW-0732">Signal</keyword>
<dbReference type="InterPro" id="IPR007497">
    <property type="entry name" value="SIMPL/DUF541"/>
</dbReference>
<dbReference type="RefSeq" id="WP_222993331.1">
    <property type="nucleotide sequence ID" value="NZ_JAINVV010000014.1"/>
</dbReference>
<keyword evidence="3" id="KW-1185">Reference proteome</keyword>
<dbReference type="Proteomes" id="UP000706039">
    <property type="component" value="Unassembled WGS sequence"/>
</dbReference>
<organism evidence="2 3">
    <name type="scientific">Sphingomonas colocasiae</name>
    <dbReference type="NCBI Taxonomy" id="1848973"/>
    <lineage>
        <taxon>Bacteria</taxon>
        <taxon>Pseudomonadati</taxon>
        <taxon>Pseudomonadota</taxon>
        <taxon>Alphaproteobacteria</taxon>
        <taxon>Sphingomonadales</taxon>
        <taxon>Sphingomonadaceae</taxon>
        <taxon>Sphingomonas</taxon>
    </lineage>
</organism>
<comment type="caution">
    <text evidence="2">The sequence shown here is derived from an EMBL/GenBank/DDBJ whole genome shotgun (WGS) entry which is preliminary data.</text>
</comment>
<feature type="chain" id="PRO_5046820722" evidence="1">
    <location>
        <begin position="22"/>
        <end position="241"/>
    </location>
</feature>
<dbReference type="Gene3D" id="3.30.70.2970">
    <property type="entry name" value="Protein of unknown function (DUF541), domain 2"/>
    <property type="match status" value="1"/>
</dbReference>
<dbReference type="EMBL" id="JAINVV010000014">
    <property type="protein sequence ID" value="MBY8826058.1"/>
    <property type="molecule type" value="Genomic_DNA"/>
</dbReference>
<proteinExistence type="predicted"/>
<accession>A0ABS7PXH0</accession>
<dbReference type="InterPro" id="IPR052022">
    <property type="entry name" value="26kDa_periplasmic_antigen"/>
</dbReference>
<protein>
    <submittedName>
        <fullName evidence="2">SIMPL domain-containing protein</fullName>
    </submittedName>
</protein>
<dbReference type="PANTHER" id="PTHR34387:SF1">
    <property type="entry name" value="PERIPLASMIC IMMUNOGENIC PROTEIN"/>
    <property type="match status" value="1"/>
</dbReference>
<evidence type="ECO:0000313" key="3">
    <source>
        <dbReference type="Proteomes" id="UP000706039"/>
    </source>
</evidence>
<dbReference type="PANTHER" id="PTHR34387">
    <property type="entry name" value="SLR1258 PROTEIN"/>
    <property type="match status" value="1"/>
</dbReference>
<name>A0ABS7PXH0_9SPHN</name>
<dbReference type="Pfam" id="PF04402">
    <property type="entry name" value="SIMPL"/>
    <property type="match status" value="1"/>
</dbReference>
<reference evidence="2 3" key="1">
    <citation type="submission" date="2021-08" db="EMBL/GenBank/DDBJ databases">
        <authorList>
            <person name="Tuo L."/>
        </authorList>
    </citation>
    <scope>NUCLEOTIDE SEQUENCE [LARGE SCALE GENOMIC DNA]</scope>
    <source>
        <strain evidence="2 3">JCM 31229</strain>
    </source>
</reference>
<evidence type="ECO:0000256" key="1">
    <source>
        <dbReference type="SAM" id="SignalP"/>
    </source>
</evidence>
<dbReference type="Gene3D" id="3.30.110.170">
    <property type="entry name" value="Protein of unknown function (DUF541), domain 1"/>
    <property type="match status" value="1"/>
</dbReference>
<evidence type="ECO:0000313" key="2">
    <source>
        <dbReference type="EMBL" id="MBY8826058.1"/>
    </source>
</evidence>